<keyword evidence="5" id="KW-0175">Coiled coil</keyword>
<evidence type="ECO:0000259" key="8">
    <source>
        <dbReference type="PROSITE" id="PS50089"/>
    </source>
</evidence>
<gene>
    <name evidence="9" type="ORF">HTAM1171_LOCUS4872</name>
</gene>
<evidence type="ECO:0000256" key="7">
    <source>
        <dbReference type="SAM" id="Phobius"/>
    </source>
</evidence>
<feature type="region of interest" description="Disordered" evidence="6">
    <location>
        <begin position="262"/>
        <end position="285"/>
    </location>
</feature>
<evidence type="ECO:0000256" key="3">
    <source>
        <dbReference type="ARBA" id="ARBA00022833"/>
    </source>
</evidence>
<keyword evidence="2 4" id="KW-0863">Zinc-finger</keyword>
<sequence length="285" mass="32454">MILRRLNHTLSESIHGVENINGTSVPEPESNSFFSFIGGNYGAFVGVVLALVVLLTVGFCVLNEFFRRKFGIDICRGQRLQTLRRRRNEALEAQRVADREREMEETEREQRKMERRRARRERYTSLLKNVTMTLQEEHFRLAEGSDHDKDLLIVVPPNGPNDKEIIFPAQCTICLSKYEVDDTVIWSTNSACQHCYHEECILMWLSTGKRRCPSCRQTFAESNEEDSSSGGQIDILDPAEPNVSDGEDDILVEIDEEECETYENEDITGIQLGSPPTQSISAESS</sequence>
<keyword evidence="7" id="KW-1133">Transmembrane helix</keyword>
<dbReference type="InterPro" id="IPR001841">
    <property type="entry name" value="Znf_RING"/>
</dbReference>
<evidence type="ECO:0000256" key="1">
    <source>
        <dbReference type="ARBA" id="ARBA00022723"/>
    </source>
</evidence>
<dbReference type="Pfam" id="PF13639">
    <property type="entry name" value="zf-RING_2"/>
    <property type="match status" value="1"/>
</dbReference>
<evidence type="ECO:0000256" key="2">
    <source>
        <dbReference type="ARBA" id="ARBA00022771"/>
    </source>
</evidence>
<dbReference type="InterPro" id="IPR013083">
    <property type="entry name" value="Znf_RING/FYVE/PHD"/>
</dbReference>
<dbReference type="InterPro" id="IPR053238">
    <property type="entry name" value="RING-H2_zinc_finger"/>
</dbReference>
<dbReference type="EMBL" id="HBGV01007943">
    <property type="protein sequence ID" value="CAD9487311.1"/>
    <property type="molecule type" value="Transcribed_RNA"/>
</dbReference>
<dbReference type="CDD" id="cd16448">
    <property type="entry name" value="RING-H2"/>
    <property type="match status" value="1"/>
</dbReference>
<keyword evidence="3" id="KW-0862">Zinc</keyword>
<accession>A0A7S2MJL8</accession>
<proteinExistence type="predicted"/>
<feature type="transmembrane region" description="Helical" evidence="7">
    <location>
        <begin position="41"/>
        <end position="62"/>
    </location>
</feature>
<feature type="domain" description="RING-type" evidence="8">
    <location>
        <begin position="171"/>
        <end position="216"/>
    </location>
</feature>
<feature type="coiled-coil region" evidence="5">
    <location>
        <begin position="96"/>
        <end position="123"/>
    </location>
</feature>
<dbReference type="SMART" id="SM00184">
    <property type="entry name" value="RING"/>
    <property type="match status" value="1"/>
</dbReference>
<dbReference type="AlphaFoldDB" id="A0A7S2MJL8"/>
<dbReference type="PROSITE" id="PS50089">
    <property type="entry name" value="ZF_RING_2"/>
    <property type="match status" value="1"/>
</dbReference>
<keyword evidence="7" id="KW-0472">Membrane</keyword>
<protein>
    <recommendedName>
        <fullName evidence="8">RING-type domain-containing protein</fullName>
    </recommendedName>
</protein>
<dbReference type="SUPFAM" id="SSF57850">
    <property type="entry name" value="RING/U-box"/>
    <property type="match status" value="1"/>
</dbReference>
<dbReference type="PANTHER" id="PTHR14155">
    <property type="entry name" value="RING FINGER DOMAIN-CONTAINING"/>
    <property type="match status" value="1"/>
</dbReference>
<name>A0A7S2MJL8_9STRA</name>
<evidence type="ECO:0000256" key="5">
    <source>
        <dbReference type="SAM" id="Coils"/>
    </source>
</evidence>
<organism evidence="9">
    <name type="scientific">Helicotheca tamesis</name>
    <dbReference type="NCBI Taxonomy" id="374047"/>
    <lineage>
        <taxon>Eukaryota</taxon>
        <taxon>Sar</taxon>
        <taxon>Stramenopiles</taxon>
        <taxon>Ochrophyta</taxon>
        <taxon>Bacillariophyta</taxon>
        <taxon>Mediophyceae</taxon>
        <taxon>Lithodesmiophycidae</taxon>
        <taxon>Lithodesmiales</taxon>
        <taxon>Lithodesmiaceae</taxon>
        <taxon>Helicotheca</taxon>
    </lineage>
</organism>
<evidence type="ECO:0000313" key="9">
    <source>
        <dbReference type="EMBL" id="CAD9487311.1"/>
    </source>
</evidence>
<evidence type="ECO:0000256" key="4">
    <source>
        <dbReference type="PROSITE-ProRule" id="PRU00175"/>
    </source>
</evidence>
<keyword evidence="7" id="KW-0812">Transmembrane</keyword>
<keyword evidence="1" id="KW-0479">Metal-binding</keyword>
<dbReference type="GO" id="GO:0008270">
    <property type="term" value="F:zinc ion binding"/>
    <property type="evidence" value="ECO:0007669"/>
    <property type="project" value="UniProtKB-KW"/>
</dbReference>
<dbReference type="PANTHER" id="PTHR14155:SF627">
    <property type="entry name" value="OS06G0192800 PROTEIN"/>
    <property type="match status" value="1"/>
</dbReference>
<evidence type="ECO:0000256" key="6">
    <source>
        <dbReference type="SAM" id="MobiDB-lite"/>
    </source>
</evidence>
<feature type="region of interest" description="Disordered" evidence="6">
    <location>
        <begin position="221"/>
        <end position="246"/>
    </location>
</feature>
<dbReference type="Gene3D" id="3.30.40.10">
    <property type="entry name" value="Zinc/RING finger domain, C3HC4 (zinc finger)"/>
    <property type="match status" value="1"/>
</dbReference>
<reference evidence="9" key="1">
    <citation type="submission" date="2021-01" db="EMBL/GenBank/DDBJ databases">
        <authorList>
            <person name="Corre E."/>
            <person name="Pelletier E."/>
            <person name="Niang G."/>
            <person name="Scheremetjew M."/>
            <person name="Finn R."/>
            <person name="Kale V."/>
            <person name="Holt S."/>
            <person name="Cochrane G."/>
            <person name="Meng A."/>
            <person name="Brown T."/>
            <person name="Cohen L."/>
        </authorList>
    </citation>
    <scope>NUCLEOTIDE SEQUENCE</scope>
    <source>
        <strain evidence="9">CCMP826</strain>
    </source>
</reference>
<feature type="compositionally biased region" description="Polar residues" evidence="6">
    <location>
        <begin position="274"/>
        <end position="285"/>
    </location>
</feature>